<gene>
    <name evidence="2" type="ORF">IQB77_19535</name>
</gene>
<sequence length="69" mass="7741">TQSFKPGEVIDVFVMEVNPEKKQISLSIQKAKEIQERMDYSSYLSADISGSTSSFGALLQNSLNKNKKR</sequence>
<dbReference type="AlphaFoldDB" id="A0AA40WEG2"/>
<comment type="caution">
    <text evidence="2">The sequence shown here is derived from an EMBL/GenBank/DDBJ whole genome shotgun (WGS) entry which is preliminary data.</text>
</comment>
<proteinExistence type="predicted"/>
<dbReference type="SUPFAM" id="SSF50249">
    <property type="entry name" value="Nucleic acid-binding proteins"/>
    <property type="match status" value="1"/>
</dbReference>
<feature type="non-terminal residue" evidence="2">
    <location>
        <position position="1"/>
    </location>
</feature>
<dbReference type="EMBL" id="JADDXF010000140">
    <property type="protein sequence ID" value="MBE8431964.1"/>
    <property type="molecule type" value="Genomic_DNA"/>
</dbReference>
<dbReference type="Proteomes" id="UP000644282">
    <property type="component" value="Unassembled WGS sequence"/>
</dbReference>
<accession>A0AA40WEG2</accession>
<name>A0AA40WEG2_LEPIR</name>
<evidence type="ECO:0000313" key="2">
    <source>
        <dbReference type="EMBL" id="MBE8431964.1"/>
    </source>
</evidence>
<protein>
    <submittedName>
        <fullName evidence="2">30S ribosomal protein S1</fullName>
    </submittedName>
</protein>
<reference evidence="2" key="1">
    <citation type="submission" date="2020-10" db="EMBL/GenBank/DDBJ databases">
        <title>New Zealand Leptospira genomics.</title>
        <authorList>
            <person name="Wilkinson D.A."/>
            <person name="Nisa S."/>
            <person name="Moinet M."/>
            <person name="Benschop J."/>
        </authorList>
    </citation>
    <scope>NUCLEOTIDE SEQUENCE</scope>
    <source>
        <strain evidence="2">ESR8</strain>
    </source>
</reference>
<dbReference type="GO" id="GO:0003676">
    <property type="term" value="F:nucleic acid binding"/>
    <property type="evidence" value="ECO:0007669"/>
    <property type="project" value="InterPro"/>
</dbReference>
<evidence type="ECO:0000313" key="3">
    <source>
        <dbReference type="Proteomes" id="UP000644282"/>
    </source>
</evidence>
<dbReference type="PROSITE" id="PS50126">
    <property type="entry name" value="S1"/>
    <property type="match status" value="1"/>
</dbReference>
<dbReference type="Gene3D" id="2.40.50.140">
    <property type="entry name" value="Nucleic acid-binding proteins"/>
    <property type="match status" value="1"/>
</dbReference>
<evidence type="ECO:0000259" key="1">
    <source>
        <dbReference type="PROSITE" id="PS50126"/>
    </source>
</evidence>
<organism evidence="2 3">
    <name type="scientific">Leptospira interrogans serovar Pomona</name>
    <dbReference type="NCBI Taxonomy" id="44276"/>
    <lineage>
        <taxon>Bacteria</taxon>
        <taxon>Pseudomonadati</taxon>
        <taxon>Spirochaetota</taxon>
        <taxon>Spirochaetia</taxon>
        <taxon>Leptospirales</taxon>
        <taxon>Leptospiraceae</taxon>
        <taxon>Leptospira</taxon>
    </lineage>
</organism>
<dbReference type="GO" id="GO:0005840">
    <property type="term" value="C:ribosome"/>
    <property type="evidence" value="ECO:0007669"/>
    <property type="project" value="UniProtKB-KW"/>
</dbReference>
<dbReference type="InterPro" id="IPR003029">
    <property type="entry name" value="S1_domain"/>
</dbReference>
<dbReference type="InterPro" id="IPR012340">
    <property type="entry name" value="NA-bd_OB-fold"/>
</dbReference>
<keyword evidence="2" id="KW-0687">Ribonucleoprotein</keyword>
<feature type="domain" description="S1 motif" evidence="1">
    <location>
        <begin position="1"/>
        <end position="29"/>
    </location>
</feature>
<keyword evidence="2" id="KW-0689">Ribosomal protein</keyword>